<dbReference type="InterPro" id="IPR009050">
    <property type="entry name" value="Globin-like_sf"/>
</dbReference>
<dbReference type="GO" id="GO:0005576">
    <property type="term" value="C:extracellular region"/>
    <property type="evidence" value="ECO:0007669"/>
    <property type="project" value="UniProtKB-UniRule"/>
</dbReference>
<dbReference type="CDD" id="cd01040">
    <property type="entry name" value="Mb-like"/>
    <property type="match status" value="1"/>
</dbReference>
<dbReference type="PANTHER" id="PTHR46458">
    <property type="entry name" value="BLR2807 PROTEIN"/>
    <property type="match status" value="1"/>
</dbReference>
<evidence type="ECO:0000256" key="1">
    <source>
        <dbReference type="ARBA" id="ARBA00022448"/>
    </source>
</evidence>
<gene>
    <name evidence="12" type="primary">globin</name>
</gene>
<evidence type="ECO:0000256" key="10">
    <source>
        <dbReference type="SAM" id="SignalP"/>
    </source>
</evidence>
<dbReference type="PROSITE" id="PS01033">
    <property type="entry name" value="GLOBIN"/>
    <property type="match status" value="1"/>
</dbReference>
<name>Q9BHK3_SABSP</name>
<dbReference type="Pfam" id="PF00042">
    <property type="entry name" value="Globin"/>
    <property type="match status" value="1"/>
</dbReference>
<evidence type="ECO:0000256" key="6">
    <source>
        <dbReference type="PIRNR" id="PIRNR036517"/>
    </source>
</evidence>
<keyword evidence="2 6" id="KW-0349">Heme</keyword>
<accession>Q9BHK3</accession>
<feature type="binding site" description="proximal binding residue" evidence="7">
    <location>
        <position position="114"/>
    </location>
    <ligand>
        <name>heme b</name>
        <dbReference type="ChEBI" id="CHEBI:60344"/>
    </ligand>
    <ligandPart>
        <name>Fe</name>
        <dbReference type="ChEBI" id="CHEBI:18248"/>
    </ligandPart>
</feature>
<dbReference type="SUPFAM" id="SSF46458">
    <property type="entry name" value="Globin-like"/>
    <property type="match status" value="1"/>
</dbReference>
<evidence type="ECO:0000256" key="9">
    <source>
        <dbReference type="RuleBase" id="RU000356"/>
    </source>
</evidence>
<keyword evidence="3 6" id="KW-0561">Oxygen transport</keyword>
<dbReference type="SMR" id="Q9BHK3"/>
<reference evidence="12" key="2">
    <citation type="journal article" date="2001" name="J. Biol. Chem.">
        <title>The evolution of extracellular hemoglobins of annelids, vestimentiferans, and pogonophorans.</title>
        <authorList>
            <person name="Negrisolo E.M."/>
            <person name="Pallavicini A."/>
            <person name="Barbato R."/>
            <person name="Ghiretti-Magaldi A."/>
            <person name="Moens L."/>
            <person name="Lanfranchi G."/>
        </authorList>
    </citation>
    <scope>NUCLEOTIDE SEQUENCE</scope>
    <source>
        <tissue evidence="12">Haematopoietic</tissue>
    </source>
</reference>
<protein>
    <recommendedName>
        <fullName evidence="6">Extracellular globin</fullName>
    </recommendedName>
</protein>
<evidence type="ECO:0000256" key="8">
    <source>
        <dbReference type="PIRSR" id="PIRSR036517-2"/>
    </source>
</evidence>
<dbReference type="PIRSF" id="PIRSF036517">
    <property type="entry name" value="Ext_hemo"/>
    <property type="match status" value="1"/>
</dbReference>
<feature type="chain" id="PRO_5004325098" description="Extracellular globin" evidence="10">
    <location>
        <begin position="17"/>
        <end position="165"/>
    </location>
</feature>
<evidence type="ECO:0000256" key="3">
    <source>
        <dbReference type="ARBA" id="ARBA00022621"/>
    </source>
</evidence>
<evidence type="ECO:0000256" key="7">
    <source>
        <dbReference type="PIRSR" id="PIRSR036517-1"/>
    </source>
</evidence>
<keyword evidence="4 6" id="KW-0479">Metal-binding</keyword>
<organism evidence="12">
    <name type="scientific">Sabella spallanzanii</name>
    <name type="common">European fan worm</name>
    <name type="synonym">Spirographis spallanzanii</name>
    <dbReference type="NCBI Taxonomy" id="85702"/>
    <lineage>
        <taxon>Eukaryota</taxon>
        <taxon>Metazoa</taxon>
        <taxon>Spiralia</taxon>
        <taxon>Lophotrochozoa</taxon>
        <taxon>Annelida</taxon>
        <taxon>Polychaeta</taxon>
        <taxon>Sedentaria</taxon>
        <taxon>Canalipalpata</taxon>
        <taxon>Sabellida</taxon>
        <taxon>Sabellidae</taxon>
        <taxon>Sabella</taxon>
    </lineage>
</organism>
<sequence>MFRFALLCAFVADASAEGCCSMEDRQEVLNAWEALWSAEYTGRRVMIAQAAFQKLFEKAPDSKALFTRVNVDNIGSPQFRAHCIRVTNGFDTIINMAFDTDVLEELLTHLGNQHTKYQGMRAAYLTHFRESFAEILPQAIPCFNTAAWNRCITAMQDKIGASLAA</sequence>
<dbReference type="AlphaFoldDB" id="Q9BHK3"/>
<dbReference type="InterPro" id="IPR012292">
    <property type="entry name" value="Globin/Proto"/>
</dbReference>
<keyword evidence="5 6" id="KW-0408">Iron</keyword>
<feature type="signal peptide" evidence="10">
    <location>
        <begin position="1"/>
        <end position="16"/>
    </location>
</feature>
<dbReference type="GO" id="GO:0005506">
    <property type="term" value="F:iron ion binding"/>
    <property type="evidence" value="ECO:0007669"/>
    <property type="project" value="UniProtKB-UniRule"/>
</dbReference>
<dbReference type="EMBL" id="AJ131283">
    <property type="protein sequence ID" value="CAC37410.1"/>
    <property type="molecule type" value="mRNA"/>
</dbReference>
<keyword evidence="10" id="KW-0732">Signal</keyword>
<keyword evidence="8" id="KW-1015">Disulfide bond</keyword>
<evidence type="ECO:0000256" key="4">
    <source>
        <dbReference type="ARBA" id="ARBA00022723"/>
    </source>
</evidence>
<reference evidence="12" key="1">
    <citation type="journal article" date="2001" name="J. Biol. Chem.">
        <title>The primary structure of globin and linker chains from the chlorocruorin of the polychaete Sabella spallanzanii.</title>
        <authorList>
            <person name="Pallavicini A."/>
            <person name="Negrisolo E."/>
            <person name="Barbato R."/>
            <person name="Ghiretti-Magaldi A."/>
            <person name="Moens L."/>
            <person name="Lanfranchi G."/>
        </authorList>
    </citation>
    <scope>NUCLEOTIDE SEQUENCE</scope>
    <source>
        <tissue evidence="12">Haematopoietic</tissue>
    </source>
</reference>
<dbReference type="GO" id="GO:0005344">
    <property type="term" value="F:oxygen carrier activity"/>
    <property type="evidence" value="ECO:0007669"/>
    <property type="project" value="UniProtKB-UniRule"/>
</dbReference>
<dbReference type="InterPro" id="IPR014610">
    <property type="entry name" value="Haemoglobin_extracell"/>
</dbReference>
<feature type="domain" description="Globin" evidence="11">
    <location>
        <begin position="19"/>
        <end position="164"/>
    </location>
</feature>
<comment type="similarity">
    <text evidence="6 9">Belongs to the globin family.</text>
</comment>
<evidence type="ECO:0000259" key="11">
    <source>
        <dbReference type="PROSITE" id="PS01033"/>
    </source>
</evidence>
<dbReference type="PANTHER" id="PTHR46458:SF1">
    <property type="entry name" value="GEO09476P1"/>
    <property type="match status" value="1"/>
</dbReference>
<dbReference type="GO" id="GO:0020037">
    <property type="term" value="F:heme binding"/>
    <property type="evidence" value="ECO:0007669"/>
    <property type="project" value="UniProtKB-UniRule"/>
</dbReference>
<proteinExistence type="evidence at transcript level"/>
<evidence type="ECO:0000256" key="5">
    <source>
        <dbReference type="ARBA" id="ARBA00023004"/>
    </source>
</evidence>
<keyword evidence="1 6" id="KW-0813">Transport</keyword>
<dbReference type="InterPro" id="IPR050532">
    <property type="entry name" value="Globin-like_OT"/>
</dbReference>
<dbReference type="GO" id="GO:0005833">
    <property type="term" value="C:hemoglobin complex"/>
    <property type="evidence" value="ECO:0007669"/>
    <property type="project" value="UniProtKB-UniRule"/>
</dbReference>
<feature type="disulfide bond" evidence="8">
    <location>
        <begin position="20"/>
        <end position="151"/>
    </location>
</feature>
<dbReference type="InterPro" id="IPR044399">
    <property type="entry name" value="Mb-like_M"/>
</dbReference>
<evidence type="ECO:0000313" key="12">
    <source>
        <dbReference type="EMBL" id="CAC37410.1"/>
    </source>
</evidence>
<dbReference type="InterPro" id="IPR000971">
    <property type="entry name" value="Globin"/>
</dbReference>
<dbReference type="Gene3D" id="1.10.490.10">
    <property type="entry name" value="Globins"/>
    <property type="match status" value="1"/>
</dbReference>
<evidence type="ECO:0000256" key="2">
    <source>
        <dbReference type="ARBA" id="ARBA00022617"/>
    </source>
</evidence>
<dbReference type="GO" id="GO:0019825">
    <property type="term" value="F:oxygen binding"/>
    <property type="evidence" value="ECO:0007669"/>
    <property type="project" value="UniProtKB-UniRule"/>
</dbReference>